<keyword evidence="3" id="KW-1185">Reference proteome</keyword>
<dbReference type="AlphaFoldDB" id="A0A918W036"/>
<evidence type="ECO:0000313" key="3">
    <source>
        <dbReference type="Proteomes" id="UP000610456"/>
    </source>
</evidence>
<sequence length="165" mass="17665">MDILLLVLACILLITGMLGSFLPVLPGVPLSWAGLLLFYLTSVVPMNYTFLGITLLVSILVVVLQYIIPALGSKYFGGSKPGMIGATVGLIVGIFIPIPFGIILGAFGGAFIGEIINKSDSRTATRAAFGSFLGLVASTFMEFVISGIFLILFCIKLWEFREGFF</sequence>
<dbReference type="RefSeq" id="WP_189605143.1">
    <property type="nucleotide sequence ID" value="NZ_BMXB01000011.1"/>
</dbReference>
<comment type="caution">
    <text evidence="2">The sequence shown here is derived from an EMBL/GenBank/DDBJ whole genome shotgun (WGS) entry which is preliminary data.</text>
</comment>
<reference evidence="2" key="2">
    <citation type="submission" date="2020-09" db="EMBL/GenBank/DDBJ databases">
        <authorList>
            <person name="Sun Q."/>
            <person name="Kim S."/>
        </authorList>
    </citation>
    <scope>NUCLEOTIDE SEQUENCE</scope>
    <source>
        <strain evidence="2">KCTC 12719</strain>
    </source>
</reference>
<keyword evidence="1" id="KW-0472">Membrane</keyword>
<feature type="transmembrane region" description="Helical" evidence="1">
    <location>
        <begin position="132"/>
        <end position="155"/>
    </location>
</feature>
<dbReference type="InterPro" id="IPR007403">
    <property type="entry name" value="DUF456"/>
</dbReference>
<dbReference type="PANTHER" id="PTHR39165">
    <property type="entry name" value="IG HYPOTHETICAL 17883"/>
    <property type="match status" value="1"/>
</dbReference>
<gene>
    <name evidence="2" type="ORF">GCM10007103_25380</name>
</gene>
<dbReference type="Pfam" id="PF04306">
    <property type="entry name" value="DUF456"/>
    <property type="match status" value="1"/>
</dbReference>
<dbReference type="PANTHER" id="PTHR39165:SF1">
    <property type="entry name" value="DUF456 DOMAIN-CONTAINING PROTEIN"/>
    <property type="match status" value="1"/>
</dbReference>
<organism evidence="2 3">
    <name type="scientific">Salinimicrobium marinum</name>
    <dbReference type="NCBI Taxonomy" id="680283"/>
    <lineage>
        <taxon>Bacteria</taxon>
        <taxon>Pseudomonadati</taxon>
        <taxon>Bacteroidota</taxon>
        <taxon>Flavobacteriia</taxon>
        <taxon>Flavobacteriales</taxon>
        <taxon>Flavobacteriaceae</taxon>
        <taxon>Salinimicrobium</taxon>
    </lineage>
</organism>
<dbReference type="Proteomes" id="UP000610456">
    <property type="component" value="Unassembled WGS sequence"/>
</dbReference>
<evidence type="ECO:0000256" key="1">
    <source>
        <dbReference type="SAM" id="Phobius"/>
    </source>
</evidence>
<evidence type="ECO:0000313" key="2">
    <source>
        <dbReference type="EMBL" id="GHA43085.1"/>
    </source>
</evidence>
<name>A0A918W036_9FLAO</name>
<protein>
    <submittedName>
        <fullName evidence="2">Membrane protein</fullName>
    </submittedName>
</protein>
<dbReference type="EMBL" id="BMXB01000011">
    <property type="protein sequence ID" value="GHA43085.1"/>
    <property type="molecule type" value="Genomic_DNA"/>
</dbReference>
<feature type="transmembrane region" description="Helical" evidence="1">
    <location>
        <begin position="49"/>
        <end position="71"/>
    </location>
</feature>
<proteinExistence type="predicted"/>
<feature type="transmembrane region" description="Helical" evidence="1">
    <location>
        <begin position="83"/>
        <end position="112"/>
    </location>
</feature>
<reference evidence="2" key="1">
    <citation type="journal article" date="2014" name="Int. J. Syst. Evol. Microbiol.">
        <title>Complete genome sequence of Corynebacterium casei LMG S-19264T (=DSM 44701T), isolated from a smear-ripened cheese.</title>
        <authorList>
            <consortium name="US DOE Joint Genome Institute (JGI-PGF)"/>
            <person name="Walter F."/>
            <person name="Albersmeier A."/>
            <person name="Kalinowski J."/>
            <person name="Ruckert C."/>
        </authorList>
    </citation>
    <scope>NUCLEOTIDE SEQUENCE</scope>
    <source>
        <strain evidence="2">KCTC 12719</strain>
    </source>
</reference>
<accession>A0A918W036</accession>
<keyword evidence="1" id="KW-0812">Transmembrane</keyword>
<keyword evidence="1" id="KW-1133">Transmembrane helix</keyword>